<sequence>MDRPQSMMVPAAMSAGLRKPGTPWKNRTVTLVTQDIQKLHENGWVFLFSERLIFSQRERVGNVYAFAKILPGGAGMQTYDIAGFLQEMEREGRGPLPAEDLVREFENLLAVTEVPLPKELLDAPEDIRESFPTRAPPMTLFDNDAALKYMKGLLPATKVAARTVLGL</sequence>
<proteinExistence type="predicted"/>
<protein>
    <submittedName>
        <fullName evidence="1">Uncharacterized protein</fullName>
    </submittedName>
</protein>
<dbReference type="Proteomes" id="UP000799118">
    <property type="component" value="Unassembled WGS sequence"/>
</dbReference>
<organism evidence="1 2">
    <name type="scientific">Gymnopus androsaceus JB14</name>
    <dbReference type="NCBI Taxonomy" id="1447944"/>
    <lineage>
        <taxon>Eukaryota</taxon>
        <taxon>Fungi</taxon>
        <taxon>Dikarya</taxon>
        <taxon>Basidiomycota</taxon>
        <taxon>Agaricomycotina</taxon>
        <taxon>Agaricomycetes</taxon>
        <taxon>Agaricomycetidae</taxon>
        <taxon>Agaricales</taxon>
        <taxon>Marasmiineae</taxon>
        <taxon>Omphalotaceae</taxon>
        <taxon>Gymnopus</taxon>
    </lineage>
</organism>
<keyword evidence="2" id="KW-1185">Reference proteome</keyword>
<accession>A0A6A4I0W0</accession>
<dbReference type="AlphaFoldDB" id="A0A6A4I0W0"/>
<evidence type="ECO:0000313" key="1">
    <source>
        <dbReference type="EMBL" id="KAE9403600.1"/>
    </source>
</evidence>
<evidence type="ECO:0000313" key="2">
    <source>
        <dbReference type="Proteomes" id="UP000799118"/>
    </source>
</evidence>
<gene>
    <name evidence="1" type="ORF">BT96DRAFT_479467</name>
</gene>
<dbReference type="OrthoDB" id="10679929at2759"/>
<reference evidence="1" key="1">
    <citation type="journal article" date="2019" name="Environ. Microbiol.">
        <title>Fungal ecological strategies reflected in gene transcription - a case study of two litter decomposers.</title>
        <authorList>
            <person name="Barbi F."/>
            <person name="Kohler A."/>
            <person name="Barry K."/>
            <person name="Baskaran P."/>
            <person name="Daum C."/>
            <person name="Fauchery L."/>
            <person name="Ihrmark K."/>
            <person name="Kuo A."/>
            <person name="LaButti K."/>
            <person name="Lipzen A."/>
            <person name="Morin E."/>
            <person name="Grigoriev I.V."/>
            <person name="Henrissat B."/>
            <person name="Lindahl B."/>
            <person name="Martin F."/>
        </authorList>
    </citation>
    <scope>NUCLEOTIDE SEQUENCE</scope>
    <source>
        <strain evidence="1">JB14</strain>
    </source>
</reference>
<name>A0A6A4I0W0_9AGAR</name>
<dbReference type="EMBL" id="ML769423">
    <property type="protein sequence ID" value="KAE9403600.1"/>
    <property type="molecule type" value="Genomic_DNA"/>
</dbReference>